<dbReference type="AlphaFoldDB" id="A0A2S6H2M7"/>
<evidence type="ECO:0000313" key="3">
    <source>
        <dbReference type="Proteomes" id="UP000238071"/>
    </source>
</evidence>
<feature type="domain" description="Aspartyl/asparaginy/proline hydroxylase" evidence="1">
    <location>
        <begin position="20"/>
        <end position="175"/>
    </location>
</feature>
<dbReference type="InterPro" id="IPR007803">
    <property type="entry name" value="Asp/Arg/Pro-Hydrxlase"/>
</dbReference>
<comment type="caution">
    <text evidence="2">The sequence shown here is derived from an EMBL/GenBank/DDBJ whole genome shotgun (WGS) entry which is preliminary data.</text>
</comment>
<proteinExistence type="predicted"/>
<name>A0A2S6H2M7_9GAMM</name>
<dbReference type="OrthoDB" id="1441538at2"/>
<dbReference type="RefSeq" id="WP_104423566.1">
    <property type="nucleotide sequence ID" value="NZ_PTIY01000006.1"/>
</dbReference>
<dbReference type="Proteomes" id="UP000238071">
    <property type="component" value="Unassembled WGS sequence"/>
</dbReference>
<accession>A0A2S6H2M7</accession>
<evidence type="ECO:0000259" key="1">
    <source>
        <dbReference type="Pfam" id="PF05118"/>
    </source>
</evidence>
<dbReference type="SUPFAM" id="SSF51197">
    <property type="entry name" value="Clavaminate synthase-like"/>
    <property type="match status" value="1"/>
</dbReference>
<dbReference type="InterPro" id="IPR027443">
    <property type="entry name" value="IPNS-like_sf"/>
</dbReference>
<gene>
    <name evidence="2" type="ORF">B0F88_10628</name>
</gene>
<keyword evidence="3" id="KW-1185">Reference proteome</keyword>
<evidence type="ECO:0000313" key="2">
    <source>
        <dbReference type="EMBL" id="PPK71680.1"/>
    </source>
</evidence>
<reference evidence="2 3" key="1">
    <citation type="submission" date="2018-02" db="EMBL/GenBank/DDBJ databases">
        <title>Subsurface microbial communities from deep shales in Ohio and West Virginia, USA.</title>
        <authorList>
            <person name="Wrighton K."/>
        </authorList>
    </citation>
    <scope>NUCLEOTIDE SEQUENCE [LARGE SCALE GENOMIC DNA]</scope>
    <source>
        <strain evidence="2 3">OWC-G53F</strain>
    </source>
</reference>
<dbReference type="Pfam" id="PF05118">
    <property type="entry name" value="Asp_Arg_Hydrox"/>
    <property type="match status" value="1"/>
</dbReference>
<dbReference type="Gene3D" id="2.60.120.330">
    <property type="entry name" value="B-lactam Antibiotic, Isopenicillin N Synthase, Chain"/>
    <property type="match status" value="1"/>
</dbReference>
<protein>
    <submittedName>
        <fullName evidence="2">Aspartyl/asparaginyl beta-hydroxylase</fullName>
    </submittedName>
</protein>
<dbReference type="EMBL" id="PTIY01000006">
    <property type="protein sequence ID" value="PPK71680.1"/>
    <property type="molecule type" value="Genomic_DNA"/>
</dbReference>
<organism evidence="2 3">
    <name type="scientific">Methylobacter tundripaludum</name>
    <dbReference type="NCBI Taxonomy" id="173365"/>
    <lineage>
        <taxon>Bacteria</taxon>
        <taxon>Pseudomonadati</taxon>
        <taxon>Pseudomonadota</taxon>
        <taxon>Gammaproteobacteria</taxon>
        <taxon>Methylococcales</taxon>
        <taxon>Methylococcaceae</taxon>
        <taxon>Methylobacter</taxon>
    </lineage>
</organism>
<sequence length="233" mass="26233">MKQVTRYLRLPFEFDLTALQIDLQRVMPDQWVPHYNDQAAGAGYWHCQALRSPHGRSDDILAFSNNQFLDTPLLARCPYFQQVLQRFKCETCAVRLMALAPGGVIHEHTDPGTNFEDGLARLHIPVITDPEVLFWLDGEPIHFTAGGTWYMNANCRHRVENSSKVHRIHLVLDCIPNQWLTDIFNAAGFVANPEPKYGDPSITDANVLEVIAELRQSGTAAALSLANRLDAAR</sequence>